<organism evidence="3 4">
    <name type="scientific">Flexivirga caeni</name>
    <dbReference type="NCBI Taxonomy" id="2294115"/>
    <lineage>
        <taxon>Bacteria</taxon>
        <taxon>Bacillati</taxon>
        <taxon>Actinomycetota</taxon>
        <taxon>Actinomycetes</taxon>
        <taxon>Micrococcales</taxon>
        <taxon>Dermacoccaceae</taxon>
        <taxon>Flexivirga</taxon>
    </lineage>
</organism>
<evidence type="ECO:0000313" key="3">
    <source>
        <dbReference type="EMBL" id="RNI18156.1"/>
    </source>
</evidence>
<feature type="transmembrane region" description="Helical" evidence="1">
    <location>
        <begin position="52"/>
        <end position="71"/>
    </location>
</feature>
<feature type="domain" description="Low molecular weight protein antigen 6 PH" evidence="2">
    <location>
        <begin position="77"/>
        <end position="139"/>
    </location>
</feature>
<evidence type="ECO:0000256" key="1">
    <source>
        <dbReference type="SAM" id="Phobius"/>
    </source>
</evidence>
<keyword evidence="1" id="KW-1133">Transmembrane helix</keyword>
<accession>A0A3M9LXX9</accession>
<dbReference type="OrthoDB" id="3824918at2"/>
<dbReference type="InterPro" id="IPR019692">
    <property type="entry name" value="CFP-6_PH"/>
</dbReference>
<name>A0A3M9LXX9_9MICO</name>
<gene>
    <name evidence="3" type="ORF">EFY87_18330</name>
</gene>
<proteinExistence type="predicted"/>
<feature type="transmembrane region" description="Helical" evidence="1">
    <location>
        <begin position="19"/>
        <end position="40"/>
    </location>
</feature>
<reference evidence="3 4" key="1">
    <citation type="submission" date="2018-11" db="EMBL/GenBank/DDBJ databases">
        <title>Draft genome of Simplicispira Flexivirga sp. BO-16.</title>
        <authorList>
            <person name="Im W.T."/>
        </authorList>
    </citation>
    <scope>NUCLEOTIDE SEQUENCE [LARGE SCALE GENOMIC DNA]</scope>
    <source>
        <strain evidence="3 4">BO-16</strain>
    </source>
</reference>
<dbReference type="Pfam" id="PF10756">
    <property type="entry name" value="bPH_6"/>
    <property type="match status" value="1"/>
</dbReference>
<protein>
    <submittedName>
        <fullName evidence="3">PH domain-containing protein</fullName>
    </submittedName>
</protein>
<evidence type="ECO:0000259" key="2">
    <source>
        <dbReference type="Pfam" id="PF10756"/>
    </source>
</evidence>
<keyword evidence="1" id="KW-0472">Membrane</keyword>
<evidence type="ECO:0000313" key="4">
    <source>
        <dbReference type="Proteomes" id="UP000271678"/>
    </source>
</evidence>
<comment type="caution">
    <text evidence="3">The sequence shown here is derived from an EMBL/GenBank/DDBJ whole genome shotgun (WGS) entry which is preliminary data.</text>
</comment>
<dbReference type="Proteomes" id="UP000271678">
    <property type="component" value="Unassembled WGS sequence"/>
</dbReference>
<keyword evidence="4" id="KW-1185">Reference proteome</keyword>
<dbReference type="AlphaFoldDB" id="A0A3M9LXX9"/>
<dbReference type="EMBL" id="RJJQ01000024">
    <property type="protein sequence ID" value="RNI18156.1"/>
    <property type="molecule type" value="Genomic_DNA"/>
</dbReference>
<keyword evidence="1" id="KW-0812">Transmembrane</keyword>
<sequence length="154" mass="16623">MTGGQQDAYATFRPRRSRFVSLTVAVALVVVFTVVAVRIPRGGVTGWNTPDSVAMVVFAVAVAAFLLRYALVRATPTPRGLEVRNLIVSRHLEWAEIVNVQFGNGAPWLTLELSDTETLAVMAVQRSDGTFAEAEARRLAALVEVNNRTPGGAD</sequence>